<dbReference type="PANTHER" id="PTHR31286">
    <property type="entry name" value="GLYCINE-RICH CELL WALL STRUCTURAL PROTEIN 1.8-LIKE"/>
    <property type="match status" value="1"/>
</dbReference>
<evidence type="ECO:0000313" key="4">
    <source>
        <dbReference type="Proteomes" id="UP001180020"/>
    </source>
</evidence>
<dbReference type="InterPro" id="IPR040256">
    <property type="entry name" value="At4g02000-like"/>
</dbReference>
<reference evidence="3" key="1">
    <citation type="journal article" date="2023" name="Nat. Commun.">
        <title>Diploid and tetraploid genomes of Acorus and the evolution of monocots.</title>
        <authorList>
            <person name="Ma L."/>
            <person name="Liu K.W."/>
            <person name="Li Z."/>
            <person name="Hsiao Y.Y."/>
            <person name="Qi Y."/>
            <person name="Fu T."/>
            <person name="Tang G.D."/>
            <person name="Zhang D."/>
            <person name="Sun W.H."/>
            <person name="Liu D.K."/>
            <person name="Li Y."/>
            <person name="Chen G.Z."/>
            <person name="Liu X.D."/>
            <person name="Liao X.Y."/>
            <person name="Jiang Y.T."/>
            <person name="Yu X."/>
            <person name="Hao Y."/>
            <person name="Huang J."/>
            <person name="Zhao X.W."/>
            <person name="Ke S."/>
            <person name="Chen Y.Y."/>
            <person name="Wu W.L."/>
            <person name="Hsu J.L."/>
            <person name="Lin Y.F."/>
            <person name="Huang M.D."/>
            <person name="Li C.Y."/>
            <person name="Huang L."/>
            <person name="Wang Z.W."/>
            <person name="Zhao X."/>
            <person name="Zhong W.Y."/>
            <person name="Peng D.H."/>
            <person name="Ahmad S."/>
            <person name="Lan S."/>
            <person name="Zhang J.S."/>
            <person name="Tsai W.C."/>
            <person name="Van de Peer Y."/>
            <person name="Liu Z.J."/>
        </authorList>
    </citation>
    <scope>NUCLEOTIDE SEQUENCE</scope>
    <source>
        <strain evidence="3">CP</strain>
    </source>
</reference>
<dbReference type="AlphaFoldDB" id="A0AAV9D1U3"/>
<dbReference type="EMBL" id="JAUJYO010000016">
    <property type="protein sequence ID" value="KAK1294881.1"/>
    <property type="molecule type" value="Genomic_DNA"/>
</dbReference>
<keyword evidence="4" id="KW-1185">Reference proteome</keyword>
<evidence type="ECO:0000259" key="2">
    <source>
        <dbReference type="Pfam" id="PF14111"/>
    </source>
</evidence>
<evidence type="ECO:0000313" key="3">
    <source>
        <dbReference type="EMBL" id="KAK1294881.1"/>
    </source>
</evidence>
<feature type="region of interest" description="Disordered" evidence="1">
    <location>
        <begin position="1"/>
        <end position="42"/>
    </location>
</feature>
<accession>A0AAV9D1U3</accession>
<sequence>MIRGGEVSEEGVDPRWTVKLQQQKGRPERKQRKAVQVPPASTSHQIRSWGSLFQMDKPSPIVGALRFIAFGDPFFSEGTGTMAVLKLEAYAKNLQQWDCAIVRYIIGKLPVLIPFFQVLKKLCNLKGEFHLLLNGNGFFTVKFDLIEDLNSIFEGGPWTMDHRPFILRKWSPQVRMEQERLSSIPIWLRLPNHPLQQWDEDCLNRIGSLLRVPLYVDSATLWCSQASYARICMEVQASTLLLDSVLVEVAPGVRESFMVDYDWKPTTCKYCQTFGHDDASCVMKPSVEPPIADKVGTTRETTITNKGKEKVVSQWIEVSKSQQLKGKDACRCHETNLHIPTKYQDSTKSTK</sequence>
<feature type="domain" description="DUF4283" evidence="2">
    <location>
        <begin position="94"/>
        <end position="177"/>
    </location>
</feature>
<dbReference type="Pfam" id="PF14111">
    <property type="entry name" value="DUF4283"/>
    <property type="match status" value="1"/>
</dbReference>
<comment type="caution">
    <text evidence="3">The sequence shown here is derived from an EMBL/GenBank/DDBJ whole genome shotgun (WGS) entry which is preliminary data.</text>
</comment>
<name>A0AAV9D1U3_ACOCL</name>
<proteinExistence type="predicted"/>
<gene>
    <name evidence="3" type="ORF">QJS10_CPA16g00368</name>
</gene>
<dbReference type="Proteomes" id="UP001180020">
    <property type="component" value="Unassembled WGS sequence"/>
</dbReference>
<reference evidence="3" key="2">
    <citation type="submission" date="2023-06" db="EMBL/GenBank/DDBJ databases">
        <authorList>
            <person name="Ma L."/>
            <person name="Liu K.-W."/>
            <person name="Li Z."/>
            <person name="Hsiao Y.-Y."/>
            <person name="Qi Y."/>
            <person name="Fu T."/>
            <person name="Tang G."/>
            <person name="Zhang D."/>
            <person name="Sun W.-H."/>
            <person name="Liu D.-K."/>
            <person name="Li Y."/>
            <person name="Chen G.-Z."/>
            <person name="Liu X.-D."/>
            <person name="Liao X.-Y."/>
            <person name="Jiang Y.-T."/>
            <person name="Yu X."/>
            <person name="Hao Y."/>
            <person name="Huang J."/>
            <person name="Zhao X.-W."/>
            <person name="Ke S."/>
            <person name="Chen Y.-Y."/>
            <person name="Wu W.-L."/>
            <person name="Hsu J.-L."/>
            <person name="Lin Y.-F."/>
            <person name="Huang M.-D."/>
            <person name="Li C.-Y."/>
            <person name="Huang L."/>
            <person name="Wang Z.-W."/>
            <person name="Zhao X."/>
            <person name="Zhong W.-Y."/>
            <person name="Peng D.-H."/>
            <person name="Ahmad S."/>
            <person name="Lan S."/>
            <person name="Zhang J.-S."/>
            <person name="Tsai W.-C."/>
            <person name="Van De Peer Y."/>
            <person name="Liu Z.-J."/>
        </authorList>
    </citation>
    <scope>NUCLEOTIDE SEQUENCE</scope>
    <source>
        <strain evidence="3">CP</strain>
        <tissue evidence="3">Leaves</tissue>
    </source>
</reference>
<protein>
    <recommendedName>
        <fullName evidence="2">DUF4283 domain-containing protein</fullName>
    </recommendedName>
</protein>
<dbReference type="InterPro" id="IPR025558">
    <property type="entry name" value="DUF4283"/>
</dbReference>
<dbReference type="PANTHER" id="PTHR31286:SF180">
    <property type="entry name" value="OS10G0362600 PROTEIN"/>
    <property type="match status" value="1"/>
</dbReference>
<evidence type="ECO:0000256" key="1">
    <source>
        <dbReference type="SAM" id="MobiDB-lite"/>
    </source>
</evidence>
<organism evidence="3 4">
    <name type="scientific">Acorus calamus</name>
    <name type="common">Sweet flag</name>
    <dbReference type="NCBI Taxonomy" id="4465"/>
    <lineage>
        <taxon>Eukaryota</taxon>
        <taxon>Viridiplantae</taxon>
        <taxon>Streptophyta</taxon>
        <taxon>Embryophyta</taxon>
        <taxon>Tracheophyta</taxon>
        <taxon>Spermatophyta</taxon>
        <taxon>Magnoliopsida</taxon>
        <taxon>Liliopsida</taxon>
        <taxon>Acoraceae</taxon>
        <taxon>Acorus</taxon>
    </lineage>
</organism>